<dbReference type="Gene3D" id="1.20.1050.10">
    <property type="match status" value="1"/>
</dbReference>
<dbReference type="PANTHER" id="PTHR32419:SF23">
    <property type="entry name" value="GLUTATHIONE S-TRANSFERASE (EUROFUNG)"/>
    <property type="match status" value="1"/>
</dbReference>
<dbReference type="EMBL" id="QGMG01001182">
    <property type="protein sequence ID" value="TVY50338.1"/>
    <property type="molecule type" value="Genomic_DNA"/>
</dbReference>
<dbReference type="InterPro" id="IPR047047">
    <property type="entry name" value="GST_Omega-like_C"/>
</dbReference>
<dbReference type="Gene3D" id="3.40.30.10">
    <property type="entry name" value="Glutaredoxin"/>
    <property type="match status" value="1"/>
</dbReference>
<feature type="domain" description="GST C-terminal" evidence="1">
    <location>
        <begin position="1"/>
        <end position="131"/>
    </location>
</feature>
<dbReference type="PROSITE" id="PS50405">
    <property type="entry name" value="GST_CTER"/>
    <property type="match status" value="1"/>
</dbReference>
<accession>A0A7D8YT83</accession>
<evidence type="ECO:0000313" key="3">
    <source>
        <dbReference type="Proteomes" id="UP000481288"/>
    </source>
</evidence>
<dbReference type="GO" id="GO:0004364">
    <property type="term" value="F:glutathione transferase activity"/>
    <property type="evidence" value="ECO:0007669"/>
    <property type="project" value="InterPro"/>
</dbReference>
<name>A0A7D8YT83_9HELO</name>
<dbReference type="InterPro" id="IPR036282">
    <property type="entry name" value="Glutathione-S-Trfase_C_sf"/>
</dbReference>
<proteinExistence type="predicted"/>
<keyword evidence="3" id="KW-1185">Reference proteome</keyword>
<dbReference type="PANTHER" id="PTHR32419">
    <property type="entry name" value="GLUTATHIONYL-HYDROQUINONE REDUCTASE"/>
    <property type="match status" value="1"/>
</dbReference>
<dbReference type="Proteomes" id="UP000481288">
    <property type="component" value="Unassembled WGS sequence"/>
</dbReference>
<reference evidence="2 3" key="1">
    <citation type="submission" date="2018-05" db="EMBL/GenBank/DDBJ databases">
        <title>Whole genome sequencing for identification of molecular markers to develop diagnostic detection tools for the regulated plant pathogen Lachnellula willkommii.</title>
        <authorList>
            <person name="Giroux E."/>
            <person name="Bilodeau G."/>
        </authorList>
    </citation>
    <scope>NUCLEOTIDE SEQUENCE [LARGE SCALE GENOMIC DNA]</scope>
    <source>
        <strain evidence="2 3">CBS 625.97</strain>
    </source>
</reference>
<evidence type="ECO:0000313" key="2">
    <source>
        <dbReference type="EMBL" id="TVY50338.1"/>
    </source>
</evidence>
<organism evidence="2 3">
    <name type="scientific">Lachnellula cervina</name>
    <dbReference type="NCBI Taxonomy" id="1316786"/>
    <lineage>
        <taxon>Eukaryota</taxon>
        <taxon>Fungi</taxon>
        <taxon>Dikarya</taxon>
        <taxon>Ascomycota</taxon>
        <taxon>Pezizomycotina</taxon>
        <taxon>Leotiomycetes</taxon>
        <taxon>Helotiales</taxon>
        <taxon>Lachnaceae</taxon>
        <taxon>Lachnellula</taxon>
    </lineage>
</organism>
<dbReference type="Pfam" id="PF13410">
    <property type="entry name" value="GST_C_2"/>
    <property type="match status" value="1"/>
</dbReference>
<dbReference type="InterPro" id="IPR016639">
    <property type="entry name" value="GST_Omega/GSH"/>
</dbReference>
<keyword evidence="2" id="KW-0808">Transferase</keyword>
<protein>
    <submittedName>
        <fullName evidence="2">Glutathione S-transferase omega-like 2</fullName>
    </submittedName>
</protein>
<dbReference type="SUPFAM" id="SSF47616">
    <property type="entry name" value="GST C-terminal domain-like"/>
    <property type="match status" value="1"/>
</dbReference>
<dbReference type="AlphaFoldDB" id="A0A7D8YT83"/>
<feature type="non-terminal residue" evidence="2">
    <location>
        <position position="1"/>
    </location>
</feature>
<evidence type="ECO:0000259" key="1">
    <source>
        <dbReference type="PROSITE" id="PS50405"/>
    </source>
</evidence>
<dbReference type="CDD" id="cd03190">
    <property type="entry name" value="GST_C_Omega_like"/>
    <property type="match status" value="1"/>
</dbReference>
<dbReference type="InterPro" id="IPR010987">
    <property type="entry name" value="Glutathione-S-Trfase_C-like"/>
</dbReference>
<sequence>RKSDFYPEHLRKEINDVGQWMQADLNTRVYKAGFAPDQQTYDTNVISVFRALNRLEEILSKNHRPYILGSEITELDIRLFPTLIRFNTHFKCNLGTICYDYPLLNEWMKNLYWNVPGFKETTDFKHIKENISYTKSHGDINPKAITPMGPILDIEAGVDKDWSKIKAGGVKLPV</sequence>
<dbReference type="OrthoDB" id="2309723at2759"/>
<gene>
    <name evidence="2" type="primary">gto2_0</name>
    <name evidence="2" type="ORF">LCER1_G007578</name>
</gene>
<dbReference type="GO" id="GO:0005737">
    <property type="term" value="C:cytoplasm"/>
    <property type="evidence" value="ECO:0007669"/>
    <property type="project" value="TreeGrafter"/>
</dbReference>
<comment type="caution">
    <text evidence="2">The sequence shown here is derived from an EMBL/GenBank/DDBJ whole genome shotgun (WGS) entry which is preliminary data.</text>
</comment>